<dbReference type="RefSeq" id="XP_033429891.1">
    <property type="nucleotide sequence ID" value="XM_033567896.1"/>
</dbReference>
<comment type="caution">
    <text evidence="3">The sequence shown here is derived from an EMBL/GenBank/DDBJ whole genome shotgun (WGS) entry which is preliminary data.</text>
</comment>
<dbReference type="Proteomes" id="UP000324241">
    <property type="component" value="Unassembled WGS sequence"/>
</dbReference>
<accession>A0A4S3JRR7</accession>
<evidence type="ECO:0000313" key="5">
    <source>
        <dbReference type="Proteomes" id="UP000324241"/>
    </source>
</evidence>
<evidence type="ECO:0000313" key="4">
    <source>
        <dbReference type="Proteomes" id="UP000308092"/>
    </source>
</evidence>
<sequence>MESQVTTSPKVLFSKVRQMVPPLLEKFHKGQHGRVAVIGGCAEYDPLPLLPA</sequence>
<name>A0A4S3JRR7_9EURO</name>
<reference evidence="2 5" key="2">
    <citation type="submission" date="2019-08" db="EMBL/GenBank/DDBJ databases">
        <title>The genome sequence of a newly discovered highly antifungal drug resistant Aspergillus species, Aspergillus tanneri NIH 1004.</title>
        <authorList>
            <person name="Mounaud S."/>
            <person name="Singh I."/>
            <person name="Joardar V."/>
            <person name="Pakala S."/>
            <person name="Pakala S."/>
            <person name="Venepally P."/>
            <person name="Chung J.K."/>
            <person name="Losada L."/>
            <person name="Nierman W.C."/>
        </authorList>
    </citation>
    <scope>NUCLEOTIDE SEQUENCE [LARGE SCALE GENOMIC DNA]</scope>
    <source>
        <strain evidence="2 5">NIH1004</strain>
    </source>
</reference>
<dbReference type="PROSITE" id="PS51383">
    <property type="entry name" value="YJEF_C_3"/>
    <property type="match status" value="1"/>
</dbReference>
<evidence type="ECO:0000313" key="2">
    <source>
        <dbReference type="EMBL" id="KAA8650530.1"/>
    </source>
</evidence>
<dbReference type="AlphaFoldDB" id="A0A4S3JRR7"/>
<dbReference type="GeneID" id="54325919"/>
<protein>
    <recommendedName>
        <fullName evidence="1">YjeF C-terminal domain-containing protein</fullName>
    </recommendedName>
</protein>
<dbReference type="InterPro" id="IPR029056">
    <property type="entry name" value="Ribokinase-like"/>
</dbReference>
<organism evidence="3 4">
    <name type="scientific">Aspergillus tanneri</name>
    <dbReference type="NCBI Taxonomy" id="1220188"/>
    <lineage>
        <taxon>Eukaryota</taxon>
        <taxon>Fungi</taxon>
        <taxon>Dikarya</taxon>
        <taxon>Ascomycota</taxon>
        <taxon>Pezizomycotina</taxon>
        <taxon>Eurotiomycetes</taxon>
        <taxon>Eurotiomycetidae</taxon>
        <taxon>Eurotiales</taxon>
        <taxon>Aspergillaceae</taxon>
        <taxon>Aspergillus</taxon>
        <taxon>Aspergillus subgen. Circumdati</taxon>
    </lineage>
</organism>
<dbReference type="EMBL" id="SOSA01000044">
    <property type="protein sequence ID" value="THC98432.1"/>
    <property type="molecule type" value="Genomic_DNA"/>
</dbReference>
<proteinExistence type="predicted"/>
<keyword evidence="4" id="KW-1185">Reference proteome</keyword>
<evidence type="ECO:0000313" key="3">
    <source>
        <dbReference type="EMBL" id="THC98432.1"/>
    </source>
</evidence>
<dbReference type="STRING" id="1220188.A0A4S3JRR7"/>
<gene>
    <name evidence="2" type="ORF">ATNIH1004_003217</name>
    <name evidence="3" type="ORF">EYZ11_002091</name>
</gene>
<dbReference type="VEuPathDB" id="FungiDB:EYZ11_002091"/>
<dbReference type="OrthoDB" id="8110916at2759"/>
<dbReference type="GO" id="GO:0016836">
    <property type="term" value="F:hydro-lyase activity"/>
    <property type="evidence" value="ECO:0007669"/>
    <property type="project" value="InterPro"/>
</dbReference>
<dbReference type="InterPro" id="IPR000631">
    <property type="entry name" value="CARKD"/>
</dbReference>
<dbReference type="Proteomes" id="UP000308092">
    <property type="component" value="Unassembled WGS sequence"/>
</dbReference>
<evidence type="ECO:0000259" key="1">
    <source>
        <dbReference type="PROSITE" id="PS51383"/>
    </source>
</evidence>
<feature type="domain" description="YjeF C-terminal" evidence="1">
    <location>
        <begin position="12"/>
        <end position="52"/>
    </location>
</feature>
<dbReference type="Gene3D" id="3.40.1190.20">
    <property type="match status" value="1"/>
</dbReference>
<reference evidence="3 4" key="1">
    <citation type="submission" date="2019-03" db="EMBL/GenBank/DDBJ databases">
        <title>The genome sequence of a newly discovered highly antifungal drug resistant Aspergillus species, Aspergillus tanneri NIH 1004.</title>
        <authorList>
            <person name="Mounaud S."/>
            <person name="Singh I."/>
            <person name="Joardar V."/>
            <person name="Pakala S."/>
            <person name="Pakala S."/>
            <person name="Venepally P."/>
            <person name="Hoover J."/>
            <person name="Nierman W."/>
            <person name="Chung J."/>
            <person name="Losada L."/>
        </authorList>
    </citation>
    <scope>NUCLEOTIDE SEQUENCE [LARGE SCALE GENOMIC DNA]</scope>
    <source>
        <strain evidence="3 4">NIH1004</strain>
    </source>
</reference>
<dbReference type="EMBL" id="QUQM01000001">
    <property type="protein sequence ID" value="KAA8650530.1"/>
    <property type="molecule type" value="Genomic_DNA"/>
</dbReference>